<protein>
    <submittedName>
        <fullName evidence="2">MBL fold metallo-hydrolase</fullName>
    </submittedName>
</protein>
<dbReference type="EMBL" id="JBHRTN010000007">
    <property type="protein sequence ID" value="MFC3124842.1"/>
    <property type="molecule type" value="Genomic_DNA"/>
</dbReference>
<gene>
    <name evidence="2" type="ORF">ACFOD4_07205</name>
</gene>
<dbReference type="PANTHER" id="PTHR42663:SF6">
    <property type="entry name" value="HYDROLASE C777.06C-RELATED"/>
    <property type="match status" value="1"/>
</dbReference>
<organism evidence="2 3">
    <name type="scientific">Teichococcus globiformis</name>
    <dbReference type="NCBI Taxonomy" id="2307229"/>
    <lineage>
        <taxon>Bacteria</taxon>
        <taxon>Pseudomonadati</taxon>
        <taxon>Pseudomonadota</taxon>
        <taxon>Alphaproteobacteria</taxon>
        <taxon>Acetobacterales</taxon>
        <taxon>Roseomonadaceae</taxon>
        <taxon>Roseomonas</taxon>
    </lineage>
</organism>
<dbReference type="CDD" id="cd16279">
    <property type="entry name" value="metallo-hydrolase-like_MBL-fold"/>
    <property type="match status" value="1"/>
</dbReference>
<name>A0ABV7G3I8_9PROT</name>
<reference evidence="3" key="1">
    <citation type="journal article" date="2019" name="Int. J. Syst. Evol. Microbiol.">
        <title>The Global Catalogue of Microorganisms (GCM) 10K type strain sequencing project: providing services to taxonomists for standard genome sequencing and annotation.</title>
        <authorList>
            <consortium name="The Broad Institute Genomics Platform"/>
            <consortium name="The Broad Institute Genome Sequencing Center for Infectious Disease"/>
            <person name="Wu L."/>
            <person name="Ma J."/>
        </authorList>
    </citation>
    <scope>NUCLEOTIDE SEQUENCE [LARGE SCALE GENOMIC DNA]</scope>
    <source>
        <strain evidence="3">KCTC 52094</strain>
    </source>
</reference>
<feature type="domain" description="Metallo-beta-lactamase" evidence="1">
    <location>
        <begin position="41"/>
        <end position="214"/>
    </location>
</feature>
<dbReference type="Pfam" id="PF12706">
    <property type="entry name" value="Lactamase_B_2"/>
    <property type="match status" value="1"/>
</dbReference>
<sequence>MGLKVTVLGCGGSAGVPTLGGQDGRGDWGHCDPGQPLNRRTRSSILIDGEHGGRLLVDAGPDLRAQLLRNGVGRIDALFITHAHADHVMGLDEVRPLNRALGAAIPVYATSDTMDALKVRFDYIFRSPTPPVFFRPALTPHIIHPGEVVEMAGMEVTLFRQDHKVMETIGLRLGSFAYSTDVVAMPAESMSVLQGVDTWIVGCFQRHPHAVHAHLDLVQQWRRHLQPRRTILTHMGQDLDWDWMSRNLPDGLEAAYDGMVLEL</sequence>
<comment type="caution">
    <text evidence="2">The sequence shown here is derived from an EMBL/GenBank/DDBJ whole genome shotgun (WGS) entry which is preliminary data.</text>
</comment>
<dbReference type="InterPro" id="IPR036866">
    <property type="entry name" value="RibonucZ/Hydroxyglut_hydro"/>
</dbReference>
<dbReference type="Gene3D" id="3.60.15.10">
    <property type="entry name" value="Ribonuclease Z/Hydroxyacylglutathione hydrolase-like"/>
    <property type="match status" value="1"/>
</dbReference>
<accession>A0ABV7G3I8</accession>
<dbReference type="SMART" id="SM00849">
    <property type="entry name" value="Lactamase_B"/>
    <property type="match status" value="1"/>
</dbReference>
<evidence type="ECO:0000313" key="3">
    <source>
        <dbReference type="Proteomes" id="UP001595593"/>
    </source>
</evidence>
<proteinExistence type="predicted"/>
<dbReference type="PANTHER" id="PTHR42663">
    <property type="entry name" value="HYDROLASE C777.06C-RELATED-RELATED"/>
    <property type="match status" value="1"/>
</dbReference>
<evidence type="ECO:0000313" key="2">
    <source>
        <dbReference type="EMBL" id="MFC3124842.1"/>
    </source>
</evidence>
<dbReference type="Proteomes" id="UP001595593">
    <property type="component" value="Unassembled WGS sequence"/>
</dbReference>
<keyword evidence="3" id="KW-1185">Reference proteome</keyword>
<evidence type="ECO:0000259" key="1">
    <source>
        <dbReference type="SMART" id="SM00849"/>
    </source>
</evidence>
<dbReference type="InterPro" id="IPR001279">
    <property type="entry name" value="Metallo-B-lactamas"/>
</dbReference>
<dbReference type="SUPFAM" id="SSF56281">
    <property type="entry name" value="Metallo-hydrolase/oxidoreductase"/>
    <property type="match status" value="1"/>
</dbReference>